<evidence type="ECO:0000313" key="3">
    <source>
        <dbReference type="EMBL" id="KAB8070185.1"/>
    </source>
</evidence>
<feature type="region of interest" description="Disordered" evidence="1">
    <location>
        <begin position="32"/>
        <end position="57"/>
    </location>
</feature>
<keyword evidence="4" id="KW-1185">Reference proteome</keyword>
<dbReference type="AlphaFoldDB" id="A0A5N5WQW1"/>
<evidence type="ECO:0000256" key="1">
    <source>
        <dbReference type="SAM" id="MobiDB-lite"/>
    </source>
</evidence>
<dbReference type="OrthoDB" id="4498681at2759"/>
<keyword evidence="2" id="KW-0732">Signal</keyword>
<evidence type="ECO:0000256" key="2">
    <source>
        <dbReference type="SAM" id="SignalP"/>
    </source>
</evidence>
<proteinExistence type="predicted"/>
<feature type="signal peptide" evidence="2">
    <location>
        <begin position="1"/>
        <end position="17"/>
    </location>
</feature>
<gene>
    <name evidence="3" type="ORF">BDV29DRAFT_181316</name>
</gene>
<organism evidence="3 4">
    <name type="scientific">Aspergillus leporis</name>
    <dbReference type="NCBI Taxonomy" id="41062"/>
    <lineage>
        <taxon>Eukaryota</taxon>
        <taxon>Fungi</taxon>
        <taxon>Dikarya</taxon>
        <taxon>Ascomycota</taxon>
        <taxon>Pezizomycotina</taxon>
        <taxon>Eurotiomycetes</taxon>
        <taxon>Eurotiomycetidae</taxon>
        <taxon>Eurotiales</taxon>
        <taxon>Aspergillaceae</taxon>
        <taxon>Aspergillus</taxon>
        <taxon>Aspergillus subgen. Circumdati</taxon>
    </lineage>
</organism>
<reference evidence="3 4" key="1">
    <citation type="submission" date="2019-04" db="EMBL/GenBank/DDBJ databases">
        <title>Friends and foes A comparative genomics study of 23 Aspergillus species from section Flavi.</title>
        <authorList>
            <consortium name="DOE Joint Genome Institute"/>
            <person name="Kjaerbolling I."/>
            <person name="Vesth T."/>
            <person name="Frisvad J.C."/>
            <person name="Nybo J.L."/>
            <person name="Theobald S."/>
            <person name="Kildgaard S."/>
            <person name="Isbrandt T."/>
            <person name="Kuo A."/>
            <person name="Sato A."/>
            <person name="Lyhne E.K."/>
            <person name="Kogle M.E."/>
            <person name="Wiebenga A."/>
            <person name="Kun R.S."/>
            <person name="Lubbers R.J."/>
            <person name="Makela M.R."/>
            <person name="Barry K."/>
            <person name="Chovatia M."/>
            <person name="Clum A."/>
            <person name="Daum C."/>
            <person name="Haridas S."/>
            <person name="He G."/>
            <person name="LaButti K."/>
            <person name="Lipzen A."/>
            <person name="Mondo S."/>
            <person name="Riley R."/>
            <person name="Salamov A."/>
            <person name="Simmons B.A."/>
            <person name="Magnuson J.K."/>
            <person name="Henrissat B."/>
            <person name="Mortensen U.H."/>
            <person name="Larsen T.O."/>
            <person name="Devries R.P."/>
            <person name="Grigoriev I.V."/>
            <person name="Machida M."/>
            <person name="Baker S.E."/>
            <person name="Andersen M.R."/>
        </authorList>
    </citation>
    <scope>NUCLEOTIDE SEQUENCE [LARGE SCALE GENOMIC DNA]</scope>
    <source>
        <strain evidence="3 4">CBS 151.66</strain>
    </source>
</reference>
<evidence type="ECO:0000313" key="4">
    <source>
        <dbReference type="Proteomes" id="UP000326565"/>
    </source>
</evidence>
<dbReference type="EMBL" id="ML732311">
    <property type="protein sequence ID" value="KAB8070185.1"/>
    <property type="molecule type" value="Genomic_DNA"/>
</dbReference>
<protein>
    <submittedName>
        <fullName evidence="3">Uncharacterized protein</fullName>
    </submittedName>
</protein>
<name>A0A5N5WQW1_9EURO</name>
<accession>A0A5N5WQW1</accession>
<sequence length="79" mass="8781">MKVFAILSTALPVFALAAPLLETERATEAVRARSVGHPEWPANNAVRPDEEPNAESENKEFVYWKKVGNHPEWPANNAV</sequence>
<dbReference type="Proteomes" id="UP000326565">
    <property type="component" value="Unassembled WGS sequence"/>
</dbReference>
<feature type="chain" id="PRO_5024943467" evidence="2">
    <location>
        <begin position="18"/>
        <end position="79"/>
    </location>
</feature>